<keyword evidence="1 2" id="KW-0694">RNA-binding</keyword>
<accession>A0A6H0Y2F7</accession>
<dbReference type="OrthoDB" id="1875751at2759"/>
<feature type="compositionally biased region" description="Basic residues" evidence="3">
    <location>
        <begin position="44"/>
        <end position="53"/>
    </location>
</feature>
<sequence length="384" mass="42151">MSREEAIEANDSGSAQPERKRKRLVNEEDELEIDLDLPEPPSKKALRKLKKGKSVTSKPATTTDTSASAELNDEPAKESAPAKSEWAIWIGNMLWTTSKDELREFFADKGGIAKDAITRVHMPPPPPKGPTWKGPKPVNKGFAYVDFATEADMLAAIGLSETLLAGRKVLIKNAKSFEGRPDAQASETAVPLEKAPSKRIFVGNLTFETTTDDVREHFSQAGEVEDVFLTTFEDSGKCKGYGWVRFASLEAAQAAVAGFIYKAADESDDEAAADGPAKAKKPRKWFINRLQGRALRCEFAEDAQTRYKKRFNKGTKTTGESNEPGAEESSTQRPSKRLDKDERQALRRQKHEDARNVAPGRALARAQRASAAIVAPAGKKTSFN</sequence>
<evidence type="ECO:0000256" key="3">
    <source>
        <dbReference type="SAM" id="MobiDB-lite"/>
    </source>
</evidence>
<evidence type="ECO:0000313" key="5">
    <source>
        <dbReference type="EMBL" id="QIX01202.1"/>
    </source>
</evidence>
<dbReference type="Pfam" id="PF00076">
    <property type="entry name" value="RRM_1"/>
    <property type="match status" value="1"/>
</dbReference>
<keyword evidence="6" id="KW-1185">Reference proteome</keyword>
<evidence type="ECO:0000259" key="4">
    <source>
        <dbReference type="PROSITE" id="PS50102"/>
    </source>
</evidence>
<feature type="compositionally biased region" description="Polar residues" evidence="3">
    <location>
        <begin position="54"/>
        <end position="69"/>
    </location>
</feature>
<evidence type="ECO:0000256" key="1">
    <source>
        <dbReference type="ARBA" id="ARBA00022884"/>
    </source>
</evidence>
<feature type="domain" description="RRM" evidence="4">
    <location>
        <begin position="86"/>
        <end position="176"/>
    </location>
</feature>
<name>A0A6H0Y2F7_9PEZI</name>
<dbReference type="PANTHER" id="PTHR23236">
    <property type="entry name" value="EUKARYOTIC TRANSLATION INITIATION FACTOR 4B/4H"/>
    <property type="match status" value="1"/>
</dbReference>
<dbReference type="EMBL" id="CP051142">
    <property type="protein sequence ID" value="QIX01202.1"/>
    <property type="molecule type" value="Genomic_DNA"/>
</dbReference>
<evidence type="ECO:0000313" key="6">
    <source>
        <dbReference type="Proteomes" id="UP000503462"/>
    </source>
</evidence>
<proteinExistence type="predicted"/>
<dbReference type="SUPFAM" id="SSF54928">
    <property type="entry name" value="RNA-binding domain, RBD"/>
    <property type="match status" value="1"/>
</dbReference>
<feature type="region of interest" description="Disordered" evidence="3">
    <location>
        <begin position="1"/>
        <end position="81"/>
    </location>
</feature>
<feature type="region of interest" description="Disordered" evidence="3">
    <location>
        <begin position="310"/>
        <end position="384"/>
    </location>
</feature>
<dbReference type="PANTHER" id="PTHR23236:SF95">
    <property type="entry name" value="NUCLEOLAR PROTEIN 13"/>
    <property type="match status" value="1"/>
</dbReference>
<dbReference type="Proteomes" id="UP000503462">
    <property type="component" value="Chromosome 4"/>
</dbReference>
<dbReference type="PROSITE" id="PS50102">
    <property type="entry name" value="RRM"/>
    <property type="match status" value="2"/>
</dbReference>
<dbReference type="InterPro" id="IPR035979">
    <property type="entry name" value="RBD_domain_sf"/>
</dbReference>
<gene>
    <name evidence="5" type="ORF">AMS68_006719</name>
</gene>
<feature type="compositionally biased region" description="Basic and acidic residues" evidence="3">
    <location>
        <begin position="336"/>
        <end position="355"/>
    </location>
</feature>
<protein>
    <recommendedName>
        <fullName evidence="4">RRM domain-containing protein</fullName>
    </recommendedName>
</protein>
<dbReference type="InterPro" id="IPR000504">
    <property type="entry name" value="RRM_dom"/>
</dbReference>
<dbReference type="GO" id="GO:0005730">
    <property type="term" value="C:nucleolus"/>
    <property type="evidence" value="ECO:0007669"/>
    <property type="project" value="TreeGrafter"/>
</dbReference>
<dbReference type="AlphaFoldDB" id="A0A6H0Y2F7"/>
<feature type="compositionally biased region" description="Low complexity" evidence="3">
    <location>
        <begin position="361"/>
        <end position="377"/>
    </location>
</feature>
<feature type="compositionally biased region" description="Acidic residues" evidence="3">
    <location>
        <begin position="27"/>
        <end position="37"/>
    </location>
</feature>
<feature type="domain" description="RRM" evidence="4">
    <location>
        <begin position="198"/>
        <end position="302"/>
    </location>
</feature>
<evidence type="ECO:0000256" key="2">
    <source>
        <dbReference type="PROSITE-ProRule" id="PRU00176"/>
    </source>
</evidence>
<dbReference type="SMART" id="SM00360">
    <property type="entry name" value="RRM"/>
    <property type="match status" value="2"/>
</dbReference>
<dbReference type="GO" id="GO:0003723">
    <property type="term" value="F:RNA binding"/>
    <property type="evidence" value="ECO:0007669"/>
    <property type="project" value="UniProtKB-UniRule"/>
</dbReference>
<dbReference type="InterPro" id="IPR012677">
    <property type="entry name" value="Nucleotide-bd_a/b_plait_sf"/>
</dbReference>
<reference evidence="5 6" key="1">
    <citation type="journal article" date="2016" name="Sci. Rep.">
        <title>Peltaster fructicola genome reveals evolution from an invasive phytopathogen to an ectophytic parasite.</title>
        <authorList>
            <person name="Xu C."/>
            <person name="Chen H."/>
            <person name="Gleason M.L."/>
            <person name="Xu J.R."/>
            <person name="Liu H."/>
            <person name="Zhang R."/>
            <person name="Sun G."/>
        </authorList>
    </citation>
    <scope>NUCLEOTIDE SEQUENCE [LARGE SCALE GENOMIC DNA]</scope>
    <source>
        <strain evidence="5 6">LNHT1506</strain>
    </source>
</reference>
<dbReference type="Gene3D" id="3.30.70.330">
    <property type="match status" value="2"/>
</dbReference>
<organism evidence="5 6">
    <name type="scientific">Peltaster fructicola</name>
    <dbReference type="NCBI Taxonomy" id="286661"/>
    <lineage>
        <taxon>Eukaryota</taxon>
        <taxon>Fungi</taxon>
        <taxon>Dikarya</taxon>
        <taxon>Ascomycota</taxon>
        <taxon>Pezizomycotina</taxon>
        <taxon>Dothideomycetes</taxon>
        <taxon>Dothideomycetes incertae sedis</taxon>
        <taxon>Peltaster</taxon>
    </lineage>
</organism>